<evidence type="ECO:0000313" key="1">
    <source>
        <dbReference type="EMBL" id="QHA09221.1"/>
    </source>
</evidence>
<sequence length="108" mass="11869">MALVLDSSSIHAVDPKFDGKRLIVGCSREHLAELVEQDKQRPFVDAELWAGKIYRASEAHGGRISPEELAYETGLAEGQIRLGVLWQNLGAQGWHRWFGKGDGPESAG</sequence>
<evidence type="ECO:0000313" key="2">
    <source>
        <dbReference type="Proteomes" id="UP000436138"/>
    </source>
</evidence>
<proteinExistence type="predicted"/>
<reference evidence="1 2" key="1">
    <citation type="submission" date="2019-12" db="EMBL/GenBank/DDBJ databases">
        <title>Streptomyces sp. strain T44 isolated from rhizosphere soil of Broussonetia papyrifera.</title>
        <authorList>
            <person name="Mo P."/>
        </authorList>
    </citation>
    <scope>NUCLEOTIDE SEQUENCE [LARGE SCALE GENOMIC DNA]</scope>
    <source>
        <strain evidence="1 2">T44</strain>
    </source>
</reference>
<name>A0A6I6NFV4_9ACTN</name>
<dbReference type="RefSeq" id="WP_158929399.1">
    <property type="nucleotide sequence ID" value="NZ_CP047020.1"/>
</dbReference>
<dbReference type="Proteomes" id="UP000436138">
    <property type="component" value="Chromosome"/>
</dbReference>
<dbReference type="AlphaFoldDB" id="A0A6I6NFV4"/>
<protein>
    <submittedName>
        <fullName evidence="1">Uncharacterized protein</fullName>
    </submittedName>
</protein>
<keyword evidence="2" id="KW-1185">Reference proteome</keyword>
<organism evidence="1 2">
    <name type="scientific">Streptomyces broussonetiae</name>
    <dbReference type="NCBI Taxonomy" id="2686304"/>
    <lineage>
        <taxon>Bacteria</taxon>
        <taxon>Bacillati</taxon>
        <taxon>Actinomycetota</taxon>
        <taxon>Actinomycetes</taxon>
        <taxon>Kitasatosporales</taxon>
        <taxon>Streptomycetaceae</taxon>
        <taxon>Streptomyces</taxon>
    </lineage>
</organism>
<dbReference type="KEGG" id="sbro:GQF42_43945"/>
<accession>A0A6I6NFV4</accession>
<gene>
    <name evidence="1" type="ORF">GQF42_43945</name>
</gene>
<dbReference type="EMBL" id="CP047020">
    <property type="protein sequence ID" value="QHA09221.1"/>
    <property type="molecule type" value="Genomic_DNA"/>
</dbReference>